<keyword evidence="12" id="KW-1185">Reference proteome</keyword>
<evidence type="ECO:0000256" key="7">
    <source>
        <dbReference type="ARBA" id="ARBA00022989"/>
    </source>
</evidence>
<accession>A0A934N8V8</accession>
<dbReference type="Proteomes" id="UP000612893">
    <property type="component" value="Unassembled WGS sequence"/>
</dbReference>
<proteinExistence type="inferred from homology"/>
<evidence type="ECO:0000256" key="5">
    <source>
        <dbReference type="ARBA" id="ARBA00022519"/>
    </source>
</evidence>
<keyword evidence="6 9" id="KW-0812">Transmembrane</keyword>
<sequence length="263" mass="29360">MQRIREFWAYRELVSNLTIRDLRLKYKRSSLGVAWSLLNPLIMMAIYTAVFSVFLRVVNSPHYWALVLGGLLSWLFFANALGSATVAFAQSANLISKVYFPIEALPVASVLANFVNFAISLVVFLIVLVVARLPLGPSLVLLPVILLAQLVFTLGLSLFVATITVYFRDLEHLIGLGLTALFYLSPVLYPLNPNALPHGAARFIPWLNLNPMSWFLESYHSVLYYGTWPDPGRFALTLVAAPAALLGGYLVFARMRTRLPEEV</sequence>
<feature type="domain" description="ABC transmembrane type-2" evidence="10">
    <location>
        <begin position="31"/>
        <end position="255"/>
    </location>
</feature>
<dbReference type="PANTHER" id="PTHR30413:SF8">
    <property type="entry name" value="TRANSPORT PERMEASE PROTEIN"/>
    <property type="match status" value="1"/>
</dbReference>
<feature type="transmembrane region" description="Helical" evidence="9">
    <location>
        <begin position="139"/>
        <end position="166"/>
    </location>
</feature>
<keyword evidence="3 9" id="KW-0813">Transport</keyword>
<feature type="transmembrane region" description="Helical" evidence="9">
    <location>
        <begin position="234"/>
        <end position="252"/>
    </location>
</feature>
<evidence type="ECO:0000313" key="11">
    <source>
        <dbReference type="EMBL" id="MBJ7598368.1"/>
    </source>
</evidence>
<keyword evidence="8 9" id="KW-0472">Membrane</keyword>
<dbReference type="PANTHER" id="PTHR30413">
    <property type="entry name" value="INNER MEMBRANE TRANSPORT PERMEASE"/>
    <property type="match status" value="1"/>
</dbReference>
<keyword evidence="7 9" id="KW-1133">Transmembrane helix</keyword>
<name>A0A934N8V8_9BACT</name>
<dbReference type="PROSITE" id="PS51012">
    <property type="entry name" value="ABC_TM2"/>
    <property type="match status" value="1"/>
</dbReference>
<comment type="caution">
    <text evidence="11">The sequence shown here is derived from an EMBL/GenBank/DDBJ whole genome shotgun (WGS) entry which is preliminary data.</text>
</comment>
<evidence type="ECO:0000256" key="6">
    <source>
        <dbReference type="ARBA" id="ARBA00022692"/>
    </source>
</evidence>
<gene>
    <name evidence="11" type="ORF">JF922_09825</name>
</gene>
<feature type="transmembrane region" description="Helical" evidence="9">
    <location>
        <begin position="63"/>
        <end position="89"/>
    </location>
</feature>
<evidence type="ECO:0000256" key="1">
    <source>
        <dbReference type="ARBA" id="ARBA00004429"/>
    </source>
</evidence>
<feature type="transmembrane region" description="Helical" evidence="9">
    <location>
        <begin position="110"/>
        <end position="133"/>
    </location>
</feature>
<dbReference type="RefSeq" id="WP_338201302.1">
    <property type="nucleotide sequence ID" value="NZ_JAEKNR010000105.1"/>
</dbReference>
<keyword evidence="5" id="KW-0997">Cell inner membrane</keyword>
<evidence type="ECO:0000313" key="12">
    <source>
        <dbReference type="Proteomes" id="UP000612893"/>
    </source>
</evidence>
<comment type="subcellular location">
    <subcellularLocation>
        <location evidence="1">Cell inner membrane</location>
        <topology evidence="1">Multi-pass membrane protein</topology>
    </subcellularLocation>
    <subcellularLocation>
        <location evidence="9">Cell membrane</location>
        <topology evidence="9">Multi-pass membrane protein</topology>
    </subcellularLocation>
</comment>
<evidence type="ECO:0000259" key="10">
    <source>
        <dbReference type="PROSITE" id="PS51012"/>
    </source>
</evidence>
<keyword evidence="4 9" id="KW-1003">Cell membrane</keyword>
<organism evidence="11 12">
    <name type="scientific">Candidatus Nephthysia bennettiae</name>
    <dbReference type="NCBI Taxonomy" id="3127016"/>
    <lineage>
        <taxon>Bacteria</taxon>
        <taxon>Bacillati</taxon>
        <taxon>Candidatus Dormiibacterota</taxon>
        <taxon>Candidatus Dormibacteria</taxon>
        <taxon>Candidatus Dormibacterales</taxon>
        <taxon>Candidatus Dormibacteraceae</taxon>
        <taxon>Candidatus Nephthysia</taxon>
    </lineage>
</organism>
<evidence type="ECO:0000256" key="8">
    <source>
        <dbReference type="ARBA" id="ARBA00023136"/>
    </source>
</evidence>
<dbReference type="GO" id="GO:0015920">
    <property type="term" value="P:lipopolysaccharide transport"/>
    <property type="evidence" value="ECO:0007669"/>
    <property type="project" value="TreeGrafter"/>
</dbReference>
<comment type="similarity">
    <text evidence="2 9">Belongs to the ABC-2 integral membrane protein family.</text>
</comment>
<feature type="transmembrane region" description="Helical" evidence="9">
    <location>
        <begin position="173"/>
        <end position="191"/>
    </location>
</feature>
<dbReference type="GO" id="GO:0140359">
    <property type="term" value="F:ABC-type transporter activity"/>
    <property type="evidence" value="ECO:0007669"/>
    <property type="project" value="InterPro"/>
</dbReference>
<feature type="transmembrane region" description="Helical" evidence="9">
    <location>
        <begin position="33"/>
        <end position="57"/>
    </location>
</feature>
<evidence type="ECO:0000256" key="2">
    <source>
        <dbReference type="ARBA" id="ARBA00007783"/>
    </source>
</evidence>
<evidence type="ECO:0000256" key="9">
    <source>
        <dbReference type="RuleBase" id="RU361157"/>
    </source>
</evidence>
<reference evidence="11" key="1">
    <citation type="submission" date="2020-10" db="EMBL/GenBank/DDBJ databases">
        <title>Ca. Dormibacterota MAGs.</title>
        <authorList>
            <person name="Montgomery K."/>
        </authorList>
    </citation>
    <scope>NUCLEOTIDE SEQUENCE [LARGE SCALE GENOMIC DNA]</scope>
    <source>
        <strain evidence="11">SC8812_S17_10</strain>
    </source>
</reference>
<evidence type="ECO:0000256" key="3">
    <source>
        <dbReference type="ARBA" id="ARBA00022448"/>
    </source>
</evidence>
<dbReference type="InterPro" id="IPR047817">
    <property type="entry name" value="ABC2_TM_bact-type"/>
</dbReference>
<dbReference type="InterPro" id="IPR013525">
    <property type="entry name" value="ABC2_TM"/>
</dbReference>
<dbReference type="GO" id="GO:0005886">
    <property type="term" value="C:plasma membrane"/>
    <property type="evidence" value="ECO:0007669"/>
    <property type="project" value="UniProtKB-SubCell"/>
</dbReference>
<protein>
    <recommendedName>
        <fullName evidence="9">Transport permease protein</fullName>
    </recommendedName>
</protein>
<evidence type="ECO:0000256" key="4">
    <source>
        <dbReference type="ARBA" id="ARBA00022475"/>
    </source>
</evidence>
<dbReference type="EMBL" id="JAEKNR010000105">
    <property type="protein sequence ID" value="MBJ7598368.1"/>
    <property type="molecule type" value="Genomic_DNA"/>
</dbReference>
<dbReference type="AlphaFoldDB" id="A0A934N8V8"/>
<dbReference type="Pfam" id="PF01061">
    <property type="entry name" value="ABC2_membrane"/>
    <property type="match status" value="1"/>
</dbReference>